<accession>A0AAD6EP47</accession>
<dbReference type="GO" id="GO:0010073">
    <property type="term" value="P:meristem maintenance"/>
    <property type="evidence" value="ECO:0007669"/>
    <property type="project" value="InterPro"/>
</dbReference>
<protein>
    <recommendedName>
        <fullName evidence="1">Aminotransferase-like plant mobile domain-containing protein</fullName>
    </recommendedName>
</protein>
<dbReference type="PANTHER" id="PTHR46033:SF53">
    <property type="entry name" value="OS01G0531200 PROTEIN"/>
    <property type="match status" value="1"/>
</dbReference>
<dbReference type="InterPro" id="IPR044824">
    <property type="entry name" value="MAIN-like"/>
</dbReference>
<sequence>MWEMHIEAYLGITPDVNAMANKSALKLSWLRTKFGSLRPDATNLEVQQHFRAYLLCVLGSFLMTDLTGDSVPCMYLRLLIDVDNIGSYSWGSAILAKMYRMLCHACKKNAKQIAGPIPLMQMWAYERFKIGRPIVLSRVPEYLPPRGFYWSKRHEWKKRKNKCTLQDYRKMLDLIQDEDVEWTPYDISIRSILPPTCMAGHENWLSMAPLIDFNIVEKYRPDRVMRQFDKFQVIPPPARSTLPDAHKVDRRMYPTEDWLVYHSEHVAAWKDRWKLIIDEARPYDHQSHPAYMAWYNAATIPTFSSNIGLHANRELEQERLGSPRATMTDLVSEAIQIPKDFARKYQSAIDLNRGDIKRLFQFCRNVVDTLDDVKKFDSLCPQNEEEEI</sequence>
<proteinExistence type="predicted"/>
<gene>
    <name evidence="2" type="ORF">LUZ61_020530</name>
</gene>
<comment type="caution">
    <text evidence="2">The sequence shown here is derived from an EMBL/GenBank/DDBJ whole genome shotgun (WGS) entry which is preliminary data.</text>
</comment>
<organism evidence="2 3">
    <name type="scientific">Rhynchospora tenuis</name>
    <dbReference type="NCBI Taxonomy" id="198213"/>
    <lineage>
        <taxon>Eukaryota</taxon>
        <taxon>Viridiplantae</taxon>
        <taxon>Streptophyta</taxon>
        <taxon>Embryophyta</taxon>
        <taxon>Tracheophyta</taxon>
        <taxon>Spermatophyta</taxon>
        <taxon>Magnoliopsida</taxon>
        <taxon>Liliopsida</taxon>
        <taxon>Poales</taxon>
        <taxon>Cyperaceae</taxon>
        <taxon>Cyperoideae</taxon>
        <taxon>Rhynchosporeae</taxon>
        <taxon>Rhynchospora</taxon>
    </lineage>
</organism>
<evidence type="ECO:0000313" key="2">
    <source>
        <dbReference type="EMBL" id="KAJ3691366.1"/>
    </source>
</evidence>
<evidence type="ECO:0000313" key="3">
    <source>
        <dbReference type="Proteomes" id="UP001210211"/>
    </source>
</evidence>
<keyword evidence="3" id="KW-1185">Reference proteome</keyword>
<dbReference type="EMBL" id="JAMRDG010000002">
    <property type="protein sequence ID" value="KAJ3691366.1"/>
    <property type="molecule type" value="Genomic_DNA"/>
</dbReference>
<dbReference type="InterPro" id="IPR019557">
    <property type="entry name" value="AminoTfrase-like_pln_mobile"/>
</dbReference>
<dbReference type="PANTHER" id="PTHR46033">
    <property type="entry name" value="PROTEIN MAIN-LIKE 2"/>
    <property type="match status" value="1"/>
</dbReference>
<evidence type="ECO:0000259" key="1">
    <source>
        <dbReference type="Pfam" id="PF10536"/>
    </source>
</evidence>
<dbReference type="Pfam" id="PF10536">
    <property type="entry name" value="PMD"/>
    <property type="match status" value="1"/>
</dbReference>
<feature type="domain" description="Aminotransferase-like plant mobile" evidence="1">
    <location>
        <begin position="6"/>
        <end position="296"/>
    </location>
</feature>
<dbReference type="AlphaFoldDB" id="A0AAD6EP47"/>
<reference evidence="2 3" key="1">
    <citation type="journal article" date="2022" name="Cell">
        <title>Repeat-based holocentromeres influence genome architecture and karyotype evolution.</title>
        <authorList>
            <person name="Hofstatter P.G."/>
            <person name="Thangavel G."/>
            <person name="Lux T."/>
            <person name="Neumann P."/>
            <person name="Vondrak T."/>
            <person name="Novak P."/>
            <person name="Zhang M."/>
            <person name="Costa L."/>
            <person name="Castellani M."/>
            <person name="Scott A."/>
            <person name="Toegelov H."/>
            <person name="Fuchs J."/>
            <person name="Mata-Sucre Y."/>
            <person name="Dias Y."/>
            <person name="Vanzela A.L.L."/>
            <person name="Huettel B."/>
            <person name="Almeida C.C.S."/>
            <person name="Simkova H."/>
            <person name="Souza G."/>
            <person name="Pedrosa-Harand A."/>
            <person name="Macas J."/>
            <person name="Mayer K.F.X."/>
            <person name="Houben A."/>
            <person name="Marques A."/>
        </authorList>
    </citation>
    <scope>NUCLEOTIDE SEQUENCE [LARGE SCALE GENOMIC DNA]</scope>
    <source>
        <strain evidence="2">RhyTen1mFocal</strain>
    </source>
</reference>
<name>A0AAD6EP47_9POAL</name>
<dbReference type="Proteomes" id="UP001210211">
    <property type="component" value="Unassembled WGS sequence"/>
</dbReference>